<evidence type="ECO:0000256" key="3">
    <source>
        <dbReference type="ARBA" id="ARBA00022771"/>
    </source>
</evidence>
<dbReference type="InterPro" id="IPR000679">
    <property type="entry name" value="Znf_GATA"/>
</dbReference>
<keyword evidence="4" id="KW-0862">Zinc</keyword>
<keyword evidence="2" id="KW-0479">Metal-binding</keyword>
<dbReference type="InterPro" id="IPR039355">
    <property type="entry name" value="Transcription_factor_GATA"/>
</dbReference>
<accession>A0A077ZD62</accession>
<evidence type="ECO:0000256" key="7">
    <source>
        <dbReference type="ARBA" id="ARBA00023163"/>
    </source>
</evidence>
<dbReference type="PANTHER" id="PTHR10071">
    <property type="entry name" value="TRANSCRIPTION FACTOR GATA FAMILY MEMBER"/>
    <property type="match status" value="1"/>
</dbReference>
<dbReference type="Gene3D" id="3.30.50.10">
    <property type="entry name" value="Erythroid Transcription Factor GATA-1, subunit A"/>
    <property type="match status" value="2"/>
</dbReference>
<protein>
    <submittedName>
        <fullName evidence="12">Transcription factor GATA-4</fullName>
    </submittedName>
</protein>
<keyword evidence="13" id="KW-1185">Reference proteome</keyword>
<dbReference type="PANTHER" id="PTHR10071:SF281">
    <property type="entry name" value="BOX A-BINDING FACTOR-RELATED"/>
    <property type="match status" value="1"/>
</dbReference>
<dbReference type="Pfam" id="PF00320">
    <property type="entry name" value="GATA"/>
    <property type="match status" value="1"/>
</dbReference>
<evidence type="ECO:0000256" key="5">
    <source>
        <dbReference type="ARBA" id="ARBA00023015"/>
    </source>
</evidence>
<dbReference type="SUPFAM" id="SSF57716">
    <property type="entry name" value="Glucocorticoid receptor-like (DNA-binding domain)"/>
    <property type="match status" value="1"/>
</dbReference>
<evidence type="ECO:0000256" key="10">
    <source>
        <dbReference type="SAM" id="MobiDB-lite"/>
    </source>
</evidence>
<reference evidence="12" key="2">
    <citation type="submission" date="2014-03" db="EMBL/GenBank/DDBJ databases">
        <title>The whipworm genome and dual-species transcriptomics of an intimate host-pathogen interaction.</title>
        <authorList>
            <person name="Foth B.J."/>
            <person name="Tsai I.J."/>
            <person name="Reid A.J."/>
            <person name="Bancroft A.J."/>
            <person name="Nichol S."/>
            <person name="Tracey A."/>
            <person name="Holroyd N."/>
            <person name="Cotton J.A."/>
            <person name="Stanley E.J."/>
            <person name="Zarowiecki M."/>
            <person name="Liu J.Z."/>
            <person name="Huckvale T."/>
            <person name="Cooper P.J."/>
            <person name="Grencis R.K."/>
            <person name="Berriman M."/>
        </authorList>
    </citation>
    <scope>NUCLEOTIDE SEQUENCE [LARGE SCALE GENOMIC DNA]</scope>
</reference>
<feature type="domain" description="GATA-type" evidence="11">
    <location>
        <begin position="19"/>
        <end position="55"/>
    </location>
</feature>
<dbReference type="FunFam" id="3.30.50.10:FF:000032">
    <property type="entry name" value="Transcription factor GATA-3"/>
    <property type="match status" value="1"/>
</dbReference>
<feature type="region of interest" description="Disordered" evidence="10">
    <location>
        <begin position="110"/>
        <end position="150"/>
    </location>
</feature>
<dbReference type="GO" id="GO:0008270">
    <property type="term" value="F:zinc ion binding"/>
    <property type="evidence" value="ECO:0007669"/>
    <property type="project" value="UniProtKB-KW"/>
</dbReference>
<evidence type="ECO:0000256" key="8">
    <source>
        <dbReference type="ARBA" id="ARBA00023242"/>
    </source>
</evidence>
<dbReference type="GO" id="GO:0045944">
    <property type="term" value="P:positive regulation of transcription by RNA polymerase II"/>
    <property type="evidence" value="ECO:0007669"/>
    <property type="project" value="TreeGrafter"/>
</dbReference>
<dbReference type="OrthoDB" id="515401at2759"/>
<dbReference type="PROSITE" id="PS00344">
    <property type="entry name" value="GATA_ZN_FINGER_1"/>
    <property type="match status" value="1"/>
</dbReference>
<evidence type="ECO:0000256" key="2">
    <source>
        <dbReference type="ARBA" id="ARBA00022723"/>
    </source>
</evidence>
<organism evidence="12 13">
    <name type="scientific">Trichuris trichiura</name>
    <name type="common">Whipworm</name>
    <name type="synonym">Trichocephalus trichiurus</name>
    <dbReference type="NCBI Taxonomy" id="36087"/>
    <lineage>
        <taxon>Eukaryota</taxon>
        <taxon>Metazoa</taxon>
        <taxon>Ecdysozoa</taxon>
        <taxon>Nematoda</taxon>
        <taxon>Enoplea</taxon>
        <taxon>Dorylaimia</taxon>
        <taxon>Trichinellida</taxon>
        <taxon>Trichuridae</taxon>
        <taxon>Trichuris</taxon>
    </lineage>
</organism>
<dbReference type="STRING" id="36087.A0A077ZD62"/>
<dbReference type="PROSITE" id="PS50114">
    <property type="entry name" value="GATA_ZN_FINGER_2"/>
    <property type="match status" value="2"/>
</dbReference>
<dbReference type="InterPro" id="IPR013088">
    <property type="entry name" value="Znf_NHR/GATA"/>
</dbReference>
<feature type="domain" description="GATA-type" evidence="11">
    <location>
        <begin position="65"/>
        <end position="118"/>
    </location>
</feature>
<reference evidence="12" key="1">
    <citation type="submission" date="2014-01" db="EMBL/GenBank/DDBJ databases">
        <authorList>
            <person name="Aslett M."/>
        </authorList>
    </citation>
    <scope>NUCLEOTIDE SEQUENCE</scope>
</reference>
<dbReference type="Proteomes" id="UP000030665">
    <property type="component" value="Unassembled WGS sequence"/>
</dbReference>
<evidence type="ECO:0000256" key="4">
    <source>
        <dbReference type="ARBA" id="ARBA00022833"/>
    </source>
</evidence>
<sequence length="150" mass="16700">MNTNSLLASAVNFTTAGSNRSYQECVQCGATEASLWHRDESTGCYFCHICATIARTFLPQLSSAKRQGLSCVNCQTTQTTLWRRNQDGDPVCNACGLYYKLHRVNRPISMRKEGIQTRKRKPKNGVNKGGTSSTTTQQRPMLRGFPFGNI</sequence>
<keyword evidence="8" id="KW-0539">Nucleus</keyword>
<dbReference type="CDD" id="cd00202">
    <property type="entry name" value="ZnF_GATA"/>
    <property type="match status" value="1"/>
</dbReference>
<gene>
    <name evidence="12" type="ORF">TTRE_0000579001</name>
</gene>
<feature type="compositionally biased region" description="Polar residues" evidence="10">
    <location>
        <begin position="129"/>
        <end position="139"/>
    </location>
</feature>
<proteinExistence type="predicted"/>
<dbReference type="SMART" id="SM00401">
    <property type="entry name" value="ZnF_GATA"/>
    <property type="match status" value="1"/>
</dbReference>
<evidence type="ECO:0000256" key="9">
    <source>
        <dbReference type="PROSITE-ProRule" id="PRU00094"/>
    </source>
</evidence>
<dbReference type="PRINTS" id="PR00619">
    <property type="entry name" value="GATAZNFINGER"/>
</dbReference>
<comment type="subcellular location">
    <subcellularLocation>
        <location evidence="1">Nucleus</location>
    </subcellularLocation>
</comment>
<dbReference type="GO" id="GO:0000978">
    <property type="term" value="F:RNA polymerase II cis-regulatory region sequence-specific DNA binding"/>
    <property type="evidence" value="ECO:0007669"/>
    <property type="project" value="TreeGrafter"/>
</dbReference>
<dbReference type="GO" id="GO:0045165">
    <property type="term" value="P:cell fate commitment"/>
    <property type="evidence" value="ECO:0007669"/>
    <property type="project" value="TreeGrafter"/>
</dbReference>
<dbReference type="AlphaFoldDB" id="A0A077ZD62"/>
<dbReference type="GO" id="GO:0000981">
    <property type="term" value="F:DNA-binding transcription factor activity, RNA polymerase II-specific"/>
    <property type="evidence" value="ECO:0007669"/>
    <property type="project" value="TreeGrafter"/>
</dbReference>
<keyword evidence="3 9" id="KW-0863">Zinc-finger</keyword>
<keyword evidence="7" id="KW-0804">Transcription</keyword>
<keyword evidence="5" id="KW-0805">Transcription regulation</keyword>
<evidence type="ECO:0000313" key="12">
    <source>
        <dbReference type="EMBL" id="CDW57498.1"/>
    </source>
</evidence>
<dbReference type="GO" id="GO:0000122">
    <property type="term" value="P:negative regulation of transcription by RNA polymerase II"/>
    <property type="evidence" value="ECO:0007669"/>
    <property type="project" value="TreeGrafter"/>
</dbReference>
<dbReference type="GO" id="GO:0005634">
    <property type="term" value="C:nucleus"/>
    <property type="evidence" value="ECO:0007669"/>
    <property type="project" value="UniProtKB-SubCell"/>
</dbReference>
<keyword evidence="6" id="KW-0238">DNA-binding</keyword>
<name>A0A077ZD62_TRITR</name>
<evidence type="ECO:0000313" key="13">
    <source>
        <dbReference type="Proteomes" id="UP000030665"/>
    </source>
</evidence>
<evidence type="ECO:0000256" key="6">
    <source>
        <dbReference type="ARBA" id="ARBA00023125"/>
    </source>
</evidence>
<dbReference type="EMBL" id="HG806171">
    <property type="protein sequence ID" value="CDW57498.1"/>
    <property type="molecule type" value="Genomic_DNA"/>
</dbReference>
<evidence type="ECO:0000256" key="1">
    <source>
        <dbReference type="ARBA" id="ARBA00004123"/>
    </source>
</evidence>
<evidence type="ECO:0000259" key="11">
    <source>
        <dbReference type="PROSITE" id="PS50114"/>
    </source>
</evidence>